<dbReference type="Pfam" id="PF00350">
    <property type="entry name" value="Dynamin_N"/>
    <property type="match status" value="1"/>
</dbReference>
<dbReference type="GO" id="GO:0005739">
    <property type="term" value="C:mitochondrion"/>
    <property type="evidence" value="ECO:0007669"/>
    <property type="project" value="TreeGrafter"/>
</dbReference>
<evidence type="ECO:0000256" key="1">
    <source>
        <dbReference type="ARBA" id="ARBA00022741"/>
    </source>
</evidence>
<dbReference type="Pfam" id="PF01031">
    <property type="entry name" value="Dynamin_M"/>
    <property type="match status" value="1"/>
</dbReference>
<keyword evidence="1" id="KW-0547">Nucleotide-binding</keyword>
<evidence type="ECO:0000313" key="4">
    <source>
        <dbReference type="EMBL" id="KAG7411904.1"/>
    </source>
</evidence>
<dbReference type="InterPro" id="IPR022812">
    <property type="entry name" value="Dynamin"/>
</dbReference>
<dbReference type="GO" id="GO:0000266">
    <property type="term" value="P:mitochondrial fission"/>
    <property type="evidence" value="ECO:0007669"/>
    <property type="project" value="TreeGrafter"/>
</dbReference>
<dbReference type="PANTHER" id="PTHR11566:SF21">
    <property type="entry name" value="DYNAMIN RELATED PROTEIN 1, ISOFORM A"/>
    <property type="match status" value="1"/>
</dbReference>
<name>A0A8J5TTU7_FUSOX</name>
<evidence type="ECO:0000259" key="3">
    <source>
        <dbReference type="PROSITE" id="PS51718"/>
    </source>
</evidence>
<evidence type="ECO:0000256" key="2">
    <source>
        <dbReference type="ARBA" id="ARBA00023134"/>
    </source>
</evidence>
<sequence>MDVSVNSKILDQLNTEEAKLLHQTSNDLSACGVGKIVNLPRIIVVGEQSSGKSSVLEAISCIKFPVDGGVCTRFATELIFHRANETRIDASVIFSDTRKPSQTFQRKRFHHDDLPDIIKEAREYMGFSSDEDFSKDVLRLEIEGPNMSPLSLVDLPGLYQTNTMDQSLQGKDTVDELVESYMRQNNSIILVVLPANINLANQAALHKAQMVDPQRRRSIGVITKPDLALTANANQYIGVAKNQETSHKLQLGWHVLRNRGEDETSLATRDEIEESFFKTRVDWATIPDGDRGIANFRKKLSVILFNHIRNSLPGVIGDIETKLRDRENSHAQLGDKRSTAEQCRSYLLTISNDFQRLARDGCNGRYNDPFFGGLEGQDLKFRALLRNFNRVFDHNLRTKGSTQKIVLSDEDEPKEDELPQHLARFLNQYPYDFPDPERITIEELSNDLENKAAINQGREFPGYPNTDLAMQLFQNQAAPWKQIAQFHVDTVATVAKAFVDQLFKHVVGSPQNNSTTEAILATCVDPFFEEKEELLRDKINELLRPYSQGFSLPVDIEFYGALSQKTTSRVANQICKTLEEKYPELFNQGSKNMFTPEKITQAMALDQNARVGQFGTDKIIDMMMTYYEMSRRTFTDNVINLAVESCLENIIGKRNQNSQGWIGYMPEIQAKSYYSPTLIQAERLDINFCNIGSLNNLKLSNSRFSSLGSSRSKPSSSGSSLGCSSLESSFESKSFSSTFTSSSCKYNSYF</sequence>
<dbReference type="GO" id="GO:0016020">
    <property type="term" value="C:membrane"/>
    <property type="evidence" value="ECO:0007669"/>
    <property type="project" value="TreeGrafter"/>
</dbReference>
<dbReference type="InterPro" id="IPR045063">
    <property type="entry name" value="Dynamin_N"/>
</dbReference>
<dbReference type="PANTHER" id="PTHR11566">
    <property type="entry name" value="DYNAMIN"/>
    <property type="match status" value="1"/>
</dbReference>
<dbReference type="GO" id="GO:0016559">
    <property type="term" value="P:peroxisome fission"/>
    <property type="evidence" value="ECO:0007669"/>
    <property type="project" value="TreeGrafter"/>
</dbReference>
<dbReference type="InterPro" id="IPR030381">
    <property type="entry name" value="G_DYNAMIN_dom"/>
</dbReference>
<protein>
    <submittedName>
        <fullName evidence="4">Interferon-induced GTP-binding protein Mx1</fullName>
    </submittedName>
</protein>
<dbReference type="CDD" id="cd08771">
    <property type="entry name" value="DLP_1"/>
    <property type="match status" value="1"/>
</dbReference>
<dbReference type="GO" id="GO:0005525">
    <property type="term" value="F:GTP binding"/>
    <property type="evidence" value="ECO:0007669"/>
    <property type="project" value="InterPro"/>
</dbReference>
<dbReference type="GO" id="GO:0005874">
    <property type="term" value="C:microtubule"/>
    <property type="evidence" value="ECO:0007669"/>
    <property type="project" value="TreeGrafter"/>
</dbReference>
<dbReference type="PROSITE" id="PS51718">
    <property type="entry name" value="G_DYNAMIN_2"/>
    <property type="match status" value="1"/>
</dbReference>
<evidence type="ECO:0000313" key="5">
    <source>
        <dbReference type="Proteomes" id="UP000694050"/>
    </source>
</evidence>
<dbReference type="GO" id="GO:0008017">
    <property type="term" value="F:microtubule binding"/>
    <property type="evidence" value="ECO:0007669"/>
    <property type="project" value="TreeGrafter"/>
</dbReference>
<reference evidence="4" key="1">
    <citation type="submission" date="2021-04" db="EMBL/GenBank/DDBJ databases">
        <title>First draft genome resource for Brassicaceae pathogens Fusarium oxysporum f. sp. raphani and Fusarium oxysporum f. sp. rapae.</title>
        <authorList>
            <person name="Asai S."/>
        </authorList>
    </citation>
    <scope>NUCLEOTIDE SEQUENCE</scope>
    <source>
        <strain evidence="4">Tf1208</strain>
    </source>
</reference>
<accession>A0A8J5TTU7</accession>
<dbReference type="InterPro" id="IPR000375">
    <property type="entry name" value="Dynamin_stalk"/>
</dbReference>
<dbReference type="EMBL" id="JAELUQ010000006">
    <property type="protein sequence ID" value="KAG7411904.1"/>
    <property type="molecule type" value="Genomic_DNA"/>
</dbReference>
<keyword evidence="2" id="KW-0342">GTP-binding</keyword>
<comment type="caution">
    <text evidence="4">The sequence shown here is derived from an EMBL/GenBank/DDBJ whole genome shotgun (WGS) entry which is preliminary data.</text>
</comment>
<dbReference type="GO" id="GO:0006897">
    <property type="term" value="P:endocytosis"/>
    <property type="evidence" value="ECO:0007669"/>
    <property type="project" value="TreeGrafter"/>
</dbReference>
<dbReference type="InterPro" id="IPR001401">
    <property type="entry name" value="Dynamin_GTPase"/>
</dbReference>
<dbReference type="SMART" id="SM00053">
    <property type="entry name" value="DYNc"/>
    <property type="match status" value="1"/>
</dbReference>
<proteinExistence type="predicted"/>
<organism evidence="4 5">
    <name type="scientific">Fusarium oxysporum f. sp. rapae</name>
    <dbReference type="NCBI Taxonomy" id="485398"/>
    <lineage>
        <taxon>Eukaryota</taxon>
        <taxon>Fungi</taxon>
        <taxon>Dikarya</taxon>
        <taxon>Ascomycota</taxon>
        <taxon>Pezizomycotina</taxon>
        <taxon>Sordariomycetes</taxon>
        <taxon>Hypocreomycetidae</taxon>
        <taxon>Hypocreales</taxon>
        <taxon>Nectriaceae</taxon>
        <taxon>Fusarium</taxon>
        <taxon>Fusarium oxysporum species complex</taxon>
    </lineage>
</organism>
<dbReference type="AlphaFoldDB" id="A0A8J5TTU7"/>
<dbReference type="GO" id="GO:0003924">
    <property type="term" value="F:GTPase activity"/>
    <property type="evidence" value="ECO:0007669"/>
    <property type="project" value="InterPro"/>
</dbReference>
<gene>
    <name evidence="4" type="primary">mx1-1</name>
    <name evidence="4" type="ORF">Forpe1208_v009600</name>
</gene>
<feature type="domain" description="Dynamin-type G" evidence="3">
    <location>
        <begin position="36"/>
        <end position="313"/>
    </location>
</feature>
<dbReference type="GO" id="GO:0048312">
    <property type="term" value="P:intracellular distribution of mitochondria"/>
    <property type="evidence" value="ECO:0007669"/>
    <property type="project" value="TreeGrafter"/>
</dbReference>
<dbReference type="Proteomes" id="UP000694050">
    <property type="component" value="Unassembled WGS sequence"/>
</dbReference>